<dbReference type="EMBL" id="JBHTHX010000331">
    <property type="protein sequence ID" value="MFD0885321.1"/>
    <property type="molecule type" value="Genomic_DNA"/>
</dbReference>
<proteinExistence type="predicted"/>
<sequence length="73" mass="7942">PRRRARRPRNRSALSLRHCGTAPKACGPSRRFFTGFQAGRVLSPAGGHPVRQVMLAGRIVVMPSAGGRYAFVI</sequence>
<dbReference type="Proteomes" id="UP001597024">
    <property type="component" value="Unassembled WGS sequence"/>
</dbReference>
<evidence type="ECO:0000313" key="1">
    <source>
        <dbReference type="EMBL" id="MFD0885321.1"/>
    </source>
</evidence>
<feature type="non-terminal residue" evidence="1">
    <location>
        <position position="1"/>
    </location>
</feature>
<accession>A0ABW3DR79</accession>
<organism evidence="1 2">
    <name type="scientific">Streptosporangium algeriense</name>
    <dbReference type="NCBI Taxonomy" id="1682748"/>
    <lineage>
        <taxon>Bacteria</taxon>
        <taxon>Bacillati</taxon>
        <taxon>Actinomycetota</taxon>
        <taxon>Actinomycetes</taxon>
        <taxon>Streptosporangiales</taxon>
        <taxon>Streptosporangiaceae</taxon>
        <taxon>Streptosporangium</taxon>
    </lineage>
</organism>
<reference evidence="2" key="1">
    <citation type="journal article" date="2019" name="Int. J. Syst. Evol. Microbiol.">
        <title>The Global Catalogue of Microorganisms (GCM) 10K type strain sequencing project: providing services to taxonomists for standard genome sequencing and annotation.</title>
        <authorList>
            <consortium name="The Broad Institute Genomics Platform"/>
            <consortium name="The Broad Institute Genome Sequencing Center for Infectious Disease"/>
            <person name="Wu L."/>
            <person name="Ma J."/>
        </authorList>
    </citation>
    <scope>NUCLEOTIDE SEQUENCE [LARGE SCALE GENOMIC DNA]</scope>
    <source>
        <strain evidence="2">CCUG 62974</strain>
    </source>
</reference>
<name>A0ABW3DR79_9ACTN</name>
<keyword evidence="2" id="KW-1185">Reference proteome</keyword>
<protein>
    <submittedName>
        <fullName evidence="1">Uncharacterized protein</fullName>
    </submittedName>
</protein>
<evidence type="ECO:0000313" key="2">
    <source>
        <dbReference type="Proteomes" id="UP001597024"/>
    </source>
</evidence>
<comment type="caution">
    <text evidence="1">The sequence shown here is derived from an EMBL/GenBank/DDBJ whole genome shotgun (WGS) entry which is preliminary data.</text>
</comment>
<gene>
    <name evidence="1" type="ORF">ACFQ08_12265</name>
</gene>